<evidence type="ECO:0000313" key="2">
    <source>
        <dbReference type="Proteomes" id="UP001058461"/>
    </source>
</evidence>
<dbReference type="EMBL" id="CP073347">
    <property type="protein sequence ID" value="UTW11063.1"/>
    <property type="molecule type" value="Genomic_DNA"/>
</dbReference>
<evidence type="ECO:0000313" key="1">
    <source>
        <dbReference type="EMBL" id="UTW11063.1"/>
    </source>
</evidence>
<keyword evidence="2" id="KW-1185">Reference proteome</keyword>
<reference evidence="1" key="1">
    <citation type="submission" date="2021-04" db="EMBL/GenBank/DDBJ databases">
        <title>Oceanospirillales bacteria with DddD are important DMSP degraders in coastal seawater.</title>
        <authorList>
            <person name="Liu J."/>
        </authorList>
    </citation>
    <scope>NUCLEOTIDE SEQUENCE</scope>
    <source>
        <strain evidence="1">D13-1</strain>
    </source>
</reference>
<name>A0ABY5HFP7_9GAMM</name>
<accession>A0ABY5HFP7</accession>
<gene>
    <name evidence="1" type="ORF">KDW95_17555</name>
</gene>
<sequence length="72" mass="7518">MRDSIKQLGKVGAVALMAGALTLTATGALADISLRLSHSAPPGSERDVWTQEFAKRAEFWSGPSGESLSCPS</sequence>
<dbReference type="RefSeq" id="WP_255853098.1">
    <property type="nucleotide sequence ID" value="NZ_CP073347.1"/>
</dbReference>
<dbReference type="Proteomes" id="UP001058461">
    <property type="component" value="Chromosome"/>
</dbReference>
<protein>
    <submittedName>
        <fullName evidence="1">Uncharacterized protein</fullName>
    </submittedName>
</protein>
<organism evidence="1 2">
    <name type="scientific">Marinobacterium rhizophilum</name>
    <dbReference type="NCBI Taxonomy" id="420402"/>
    <lineage>
        <taxon>Bacteria</taxon>
        <taxon>Pseudomonadati</taxon>
        <taxon>Pseudomonadota</taxon>
        <taxon>Gammaproteobacteria</taxon>
        <taxon>Oceanospirillales</taxon>
        <taxon>Oceanospirillaceae</taxon>
        <taxon>Marinobacterium</taxon>
    </lineage>
</organism>
<proteinExistence type="predicted"/>